<organism evidence="7 8">
    <name type="scientific">Candidatus Roizmanbacteria bacterium CG22_combo_CG10-13_8_21_14_all_38_20</name>
    <dbReference type="NCBI Taxonomy" id="1974862"/>
    <lineage>
        <taxon>Bacteria</taxon>
        <taxon>Candidatus Roizmaniibacteriota</taxon>
    </lineage>
</organism>
<dbReference type="HAMAP" id="MF_00340">
    <property type="entry name" value="Ribosomal_bL32"/>
    <property type="match status" value="1"/>
</dbReference>
<evidence type="ECO:0000313" key="8">
    <source>
        <dbReference type="Proteomes" id="UP000231246"/>
    </source>
</evidence>
<name>A0A2H0BV93_9BACT</name>
<dbReference type="SUPFAM" id="SSF57829">
    <property type="entry name" value="Zn-binding ribosomal proteins"/>
    <property type="match status" value="1"/>
</dbReference>
<evidence type="ECO:0000313" key="7">
    <source>
        <dbReference type="EMBL" id="PIP61597.1"/>
    </source>
</evidence>
<feature type="region of interest" description="Disordered" evidence="6">
    <location>
        <begin position="1"/>
        <end position="23"/>
    </location>
</feature>
<dbReference type="InterPro" id="IPR002677">
    <property type="entry name" value="Ribosomal_bL32"/>
</dbReference>
<dbReference type="Proteomes" id="UP000231246">
    <property type="component" value="Unassembled WGS sequence"/>
</dbReference>
<dbReference type="PANTHER" id="PTHR35534:SF1">
    <property type="entry name" value="LARGE RIBOSOMAL SUBUNIT PROTEIN BL32"/>
    <property type="match status" value="1"/>
</dbReference>
<dbReference type="EMBL" id="PCTA01000022">
    <property type="protein sequence ID" value="PIP61597.1"/>
    <property type="molecule type" value="Genomic_DNA"/>
</dbReference>
<comment type="caution">
    <text evidence="7">The sequence shown here is derived from an EMBL/GenBank/DDBJ whole genome shotgun (WGS) entry which is preliminary data.</text>
</comment>
<protein>
    <recommendedName>
        <fullName evidence="4 5">Large ribosomal subunit protein bL32</fullName>
    </recommendedName>
</protein>
<dbReference type="AlphaFoldDB" id="A0A2H0BV93"/>
<dbReference type="PANTHER" id="PTHR35534">
    <property type="entry name" value="50S RIBOSOMAL PROTEIN L32"/>
    <property type="match status" value="1"/>
</dbReference>
<dbReference type="GO" id="GO:0003735">
    <property type="term" value="F:structural constituent of ribosome"/>
    <property type="evidence" value="ECO:0007669"/>
    <property type="project" value="InterPro"/>
</dbReference>
<evidence type="ECO:0000256" key="1">
    <source>
        <dbReference type="ARBA" id="ARBA00008560"/>
    </source>
</evidence>
<reference evidence="7 8" key="1">
    <citation type="submission" date="2017-09" db="EMBL/GenBank/DDBJ databases">
        <title>Depth-based differentiation of microbial function through sediment-hosted aquifers and enrichment of novel symbionts in the deep terrestrial subsurface.</title>
        <authorList>
            <person name="Probst A.J."/>
            <person name="Ladd B."/>
            <person name="Jarett J.K."/>
            <person name="Geller-Mcgrath D.E."/>
            <person name="Sieber C.M."/>
            <person name="Emerson J.B."/>
            <person name="Anantharaman K."/>
            <person name="Thomas B.C."/>
            <person name="Malmstrom R."/>
            <person name="Stieglmeier M."/>
            <person name="Klingl A."/>
            <person name="Woyke T."/>
            <person name="Ryan C.M."/>
            <person name="Banfield J.F."/>
        </authorList>
    </citation>
    <scope>NUCLEOTIDE SEQUENCE [LARGE SCALE GENOMIC DNA]</scope>
    <source>
        <strain evidence="7">CG22_combo_CG10-13_8_21_14_all_38_20</strain>
    </source>
</reference>
<dbReference type="Pfam" id="PF01783">
    <property type="entry name" value="Ribosomal_L32p"/>
    <property type="match status" value="1"/>
</dbReference>
<accession>A0A2H0BV93</accession>
<evidence type="ECO:0000256" key="2">
    <source>
        <dbReference type="ARBA" id="ARBA00022980"/>
    </source>
</evidence>
<keyword evidence="3 5" id="KW-0687">Ribonucleoprotein</keyword>
<dbReference type="GO" id="GO:0015934">
    <property type="term" value="C:large ribosomal subunit"/>
    <property type="evidence" value="ECO:0007669"/>
    <property type="project" value="InterPro"/>
</dbReference>
<evidence type="ECO:0000256" key="6">
    <source>
        <dbReference type="SAM" id="MobiDB-lite"/>
    </source>
</evidence>
<dbReference type="InterPro" id="IPR011332">
    <property type="entry name" value="Ribosomal_zn-bd"/>
</dbReference>
<proteinExistence type="inferred from homology"/>
<dbReference type="GO" id="GO:0006412">
    <property type="term" value="P:translation"/>
    <property type="evidence" value="ECO:0007669"/>
    <property type="project" value="UniProtKB-UniRule"/>
</dbReference>
<keyword evidence="2 5" id="KW-0689">Ribosomal protein</keyword>
<dbReference type="NCBIfam" id="TIGR01031">
    <property type="entry name" value="rpmF_bact"/>
    <property type="match status" value="1"/>
</dbReference>
<sequence>MAVPKQRTSTQRKGKRRAGQPGVKATQLVKCKNCDELKTPHTICKSCGTYRGREYK</sequence>
<gene>
    <name evidence="5" type="primary">rpmF</name>
    <name evidence="7" type="ORF">COW99_03025</name>
</gene>
<evidence type="ECO:0000256" key="5">
    <source>
        <dbReference type="HAMAP-Rule" id="MF_00340"/>
    </source>
</evidence>
<evidence type="ECO:0000256" key="3">
    <source>
        <dbReference type="ARBA" id="ARBA00023274"/>
    </source>
</evidence>
<comment type="similarity">
    <text evidence="1 5">Belongs to the bacterial ribosomal protein bL32 family.</text>
</comment>
<dbReference type="InterPro" id="IPR044957">
    <property type="entry name" value="Ribosomal_bL32_bact"/>
</dbReference>
<evidence type="ECO:0000256" key="4">
    <source>
        <dbReference type="ARBA" id="ARBA00035178"/>
    </source>
</evidence>